<dbReference type="PROSITE" id="PS51257">
    <property type="entry name" value="PROKAR_LIPOPROTEIN"/>
    <property type="match status" value="1"/>
</dbReference>
<sequence length="677" mass="72415">MRDLFFPLLMGLVLLLAACSGPRNDLSSDFTLSLDSTTPTLVAQQGGSKTLQLTITPKNGFTGEVGLSLEGAPEGISLSPTSVRVTGTVPVTQTLTIAVGSSVEARNYPITLKGTAGSIIKSVNFTLEVLPTGSHNLSGIILSEGAGAPVQGATLRLYFQGTLIHTATSNAEGRFALDRLPEGVYRLEVQKPGMAGSVLEGIRVPDMPSVTVIQRPAFDQSATTTPPTLIITQNGTASLEGQTFTDTIPFRVQVDTSKDYVKPMRFIYVALGRTPGSAFLSQTTTSSRRLFANTEDTGNQTLTGSQVAGLGDTDGERVYLEVVAYDFNNNRSHYILPVTFLNTASTQNNTVSAPTQVAATAITLTQAVGFYDIKTPFTLTVPLGKGRVGDMPLAAPEGSNLYVEVRWCYTATAVPFAFDIERSTDGQNWVRVGTVGGNRSASCPTSTFDRPFFFRDASPDLTPGQTYFYRVVARGANRAESASSSTTPLPSFSAPLQAPADEIKNVSKKPDFVIGHPQLSLGADGAAYNIVLWDTLTGDNVAWQTLGGGLIFVELGTGNEGNGIPQGESLVYGFPGNNLVVYTDTAGLLDPSRPNRVPVNVTQGNVTLPYNFDGYASLAELQALRTYAWQLYVSYAYKYNLSENRIAAYSVQTWPSSTSFIRLSRPGTQVFEFTTGE</sequence>
<dbReference type="Pfam" id="PF13620">
    <property type="entry name" value="CarboxypepD_reg"/>
    <property type="match status" value="1"/>
</dbReference>
<reference evidence="1 2" key="1">
    <citation type="submission" date="2017-05" db="EMBL/GenBank/DDBJ databases">
        <title>Complete genome sequence of Meiothermus taiwanensis WR-220.</title>
        <authorList>
            <person name="Wu W.-L."/>
            <person name="Lo W.-S."/>
            <person name="Kuo C.-H."/>
            <person name="Wu S.-H."/>
        </authorList>
    </citation>
    <scope>NUCLEOTIDE SEQUENCE [LARGE SCALE GENOMIC DNA]</scope>
    <source>
        <strain evidence="1 2">WR-220</strain>
    </source>
</reference>
<dbReference type="Gene3D" id="2.60.40.1120">
    <property type="entry name" value="Carboxypeptidase-like, regulatory domain"/>
    <property type="match status" value="1"/>
</dbReference>
<evidence type="ECO:0000313" key="1">
    <source>
        <dbReference type="EMBL" id="AWR85887.1"/>
    </source>
</evidence>
<dbReference type="Proteomes" id="UP000263013">
    <property type="component" value="Chromosome"/>
</dbReference>
<proteinExistence type="predicted"/>
<dbReference type="EMBL" id="CP021130">
    <property type="protein sequence ID" value="AWR85887.1"/>
    <property type="molecule type" value="Genomic_DNA"/>
</dbReference>
<dbReference type="Gene3D" id="2.60.40.10">
    <property type="entry name" value="Immunoglobulins"/>
    <property type="match status" value="1"/>
</dbReference>
<protein>
    <recommendedName>
        <fullName evidence="3">Fibronectin type-III domain-containing protein</fullName>
    </recommendedName>
</protein>
<dbReference type="SUPFAM" id="SSF49478">
    <property type="entry name" value="Cna protein B-type domain"/>
    <property type="match status" value="1"/>
</dbReference>
<evidence type="ECO:0008006" key="3">
    <source>
        <dbReference type="Google" id="ProtNLM"/>
    </source>
</evidence>
<organism evidence="1 2">
    <name type="scientific">Meiothermus taiwanensis WR-220</name>
    <dbReference type="NCBI Taxonomy" id="1339250"/>
    <lineage>
        <taxon>Bacteria</taxon>
        <taxon>Thermotogati</taxon>
        <taxon>Deinococcota</taxon>
        <taxon>Deinococci</taxon>
        <taxon>Thermales</taxon>
        <taxon>Thermaceae</taxon>
        <taxon>Meiothermus</taxon>
    </lineage>
</organism>
<keyword evidence="2" id="KW-1185">Reference proteome</keyword>
<accession>A0ABM6WFY6</accession>
<name>A0ABM6WFY6_9DEIN</name>
<evidence type="ECO:0000313" key="2">
    <source>
        <dbReference type="Proteomes" id="UP000263013"/>
    </source>
</evidence>
<dbReference type="InterPro" id="IPR013783">
    <property type="entry name" value="Ig-like_fold"/>
</dbReference>
<gene>
    <name evidence="1" type="ORF">Mtai_v1c06400</name>
</gene>